<sequence>MSVVPIPLPCSAAHRVHIASVISPLKRVRPRAPFYELSAHRVPTLWSLYRGLLRHAPGENIRFRVRMMFRKNQHVVKAHSAKEQLVMGYKWLESFKRAKQGDIRFQNVLSRYERMIASKREKTAWKMRILEAFNWEAKLRSRPIFKGSFIRPSFDNKLLPRLIPQPAHISGMIVRRRRARERRWEQRETLKSWAHDLRYESLFEYALLKSARGQAVTVGAARHMKGKMLGDHANRSAEEVVQLLREERLSWTPVYTGEAKSQWDEPLLKRQAELKECMMRDISRYRATPPAGLVLQGKQARRDKVTNKTSQRQRECSGEVTATTLKRRRSAPPAHIRELMTPRQLLVDRAIREPSEGGWSGAVKAHMGVHMHMPQKWKAEGGWEDEEKKKLLDDMEREIRAENERRRKHSKLEAAPFSE</sequence>
<keyword evidence="3" id="KW-1185">Reference proteome</keyword>
<dbReference type="Proteomes" id="UP000719766">
    <property type="component" value="Unassembled WGS sequence"/>
</dbReference>
<evidence type="ECO:0000313" key="3">
    <source>
        <dbReference type="Proteomes" id="UP000719766"/>
    </source>
</evidence>
<name>A0A9P7DSQ4_9AGAM</name>
<reference evidence="2" key="1">
    <citation type="journal article" date="2020" name="New Phytol.">
        <title>Comparative genomics reveals dynamic genome evolution in host specialist ectomycorrhizal fungi.</title>
        <authorList>
            <person name="Lofgren L.A."/>
            <person name="Nguyen N.H."/>
            <person name="Vilgalys R."/>
            <person name="Ruytinx J."/>
            <person name="Liao H.L."/>
            <person name="Branco S."/>
            <person name="Kuo A."/>
            <person name="LaButti K."/>
            <person name="Lipzen A."/>
            <person name="Andreopoulos W."/>
            <person name="Pangilinan J."/>
            <person name="Riley R."/>
            <person name="Hundley H."/>
            <person name="Na H."/>
            <person name="Barry K."/>
            <person name="Grigoriev I.V."/>
            <person name="Stajich J.E."/>
            <person name="Kennedy P.G."/>
        </authorList>
    </citation>
    <scope>NUCLEOTIDE SEQUENCE</scope>
    <source>
        <strain evidence="2">S12</strain>
    </source>
</reference>
<dbReference type="OrthoDB" id="2571149at2759"/>
<proteinExistence type="predicted"/>
<evidence type="ECO:0000313" key="2">
    <source>
        <dbReference type="EMBL" id="KAG1802104.1"/>
    </source>
</evidence>
<organism evidence="2 3">
    <name type="scientific">Suillus plorans</name>
    <dbReference type="NCBI Taxonomy" id="116603"/>
    <lineage>
        <taxon>Eukaryota</taxon>
        <taxon>Fungi</taxon>
        <taxon>Dikarya</taxon>
        <taxon>Basidiomycota</taxon>
        <taxon>Agaricomycotina</taxon>
        <taxon>Agaricomycetes</taxon>
        <taxon>Agaricomycetidae</taxon>
        <taxon>Boletales</taxon>
        <taxon>Suillineae</taxon>
        <taxon>Suillaceae</taxon>
        <taxon>Suillus</taxon>
    </lineage>
</organism>
<gene>
    <name evidence="2" type="ORF">HD556DRAFT_1304287</name>
</gene>
<feature type="coiled-coil region" evidence="1">
    <location>
        <begin position="385"/>
        <end position="412"/>
    </location>
</feature>
<evidence type="ECO:0000256" key="1">
    <source>
        <dbReference type="SAM" id="Coils"/>
    </source>
</evidence>
<dbReference type="EMBL" id="JABBWE010000006">
    <property type="protein sequence ID" value="KAG1802104.1"/>
    <property type="molecule type" value="Genomic_DNA"/>
</dbReference>
<protein>
    <submittedName>
        <fullName evidence="2">Uncharacterized protein</fullName>
    </submittedName>
</protein>
<dbReference type="GeneID" id="64593429"/>
<dbReference type="AlphaFoldDB" id="A0A9P7DSQ4"/>
<accession>A0A9P7DSQ4</accession>
<keyword evidence="1" id="KW-0175">Coiled coil</keyword>
<dbReference type="RefSeq" id="XP_041165296.1">
    <property type="nucleotide sequence ID" value="XM_041299665.1"/>
</dbReference>
<comment type="caution">
    <text evidence="2">The sequence shown here is derived from an EMBL/GenBank/DDBJ whole genome shotgun (WGS) entry which is preliminary data.</text>
</comment>